<keyword evidence="2" id="KW-1133">Transmembrane helix</keyword>
<keyword evidence="2" id="KW-0812">Transmembrane</keyword>
<dbReference type="Proteomes" id="UP000427906">
    <property type="component" value="Chromosome"/>
</dbReference>
<reference evidence="3 4" key="1">
    <citation type="submission" date="2019-11" db="EMBL/GenBank/DDBJ databases">
        <title>Comparative genomics of hydrocarbon-degrading Desulfosarcina strains.</title>
        <authorList>
            <person name="Watanabe M."/>
            <person name="Kojima H."/>
            <person name="Fukui M."/>
        </authorList>
    </citation>
    <scope>NUCLEOTIDE SEQUENCE [LARGE SCALE GENOMIC DNA]</scope>
    <source>
        <strain evidence="3 4">PL12</strain>
    </source>
</reference>
<feature type="region of interest" description="Disordered" evidence="1">
    <location>
        <begin position="125"/>
        <end position="145"/>
    </location>
</feature>
<feature type="transmembrane region" description="Helical" evidence="2">
    <location>
        <begin position="6"/>
        <end position="29"/>
    </location>
</feature>
<dbReference type="RefSeq" id="WP_155318859.1">
    <property type="nucleotide sequence ID" value="NZ_AP021874.1"/>
</dbReference>
<protein>
    <recommendedName>
        <fullName evidence="5">Periplasmic heavy metal sensor</fullName>
    </recommendedName>
</protein>
<evidence type="ECO:0000256" key="1">
    <source>
        <dbReference type="SAM" id="MobiDB-lite"/>
    </source>
</evidence>
<dbReference type="AlphaFoldDB" id="A0A5K7YV90"/>
<keyword evidence="2" id="KW-0472">Membrane</keyword>
<dbReference type="KEGG" id="dalk:DSCA_48910"/>
<keyword evidence="4" id="KW-1185">Reference proteome</keyword>
<evidence type="ECO:0008006" key="5">
    <source>
        <dbReference type="Google" id="ProtNLM"/>
    </source>
</evidence>
<name>A0A5K7YV90_9BACT</name>
<sequence>MNRWKVIAGILMIFILGAFCGVIGSGLFLKHRIKRFMDPAGPPPPIRFLQRQFDDFQLSAEQQARIDALFDDMHREFDELFRKSQPEFKALFDRYLSQIREVLRPDQQEKLNRVAARIESHLQRMKPPPFRNKAPFSGGRRLRPDPHRQLDRLAWELDLTRDQVLQMRPILEEQMAKRRRLLENTTNDNRGGLREKLMAIGEETDRRLETILNPEQAASFKKLRRRRRP</sequence>
<gene>
    <name evidence="3" type="ORF">DSCA_48910</name>
</gene>
<evidence type="ECO:0000313" key="3">
    <source>
        <dbReference type="EMBL" id="BBO70961.1"/>
    </source>
</evidence>
<evidence type="ECO:0000256" key="2">
    <source>
        <dbReference type="SAM" id="Phobius"/>
    </source>
</evidence>
<dbReference type="OrthoDB" id="5465165at2"/>
<accession>A0A5K7YV90</accession>
<evidence type="ECO:0000313" key="4">
    <source>
        <dbReference type="Proteomes" id="UP000427906"/>
    </source>
</evidence>
<dbReference type="EMBL" id="AP021874">
    <property type="protein sequence ID" value="BBO70961.1"/>
    <property type="molecule type" value="Genomic_DNA"/>
</dbReference>
<proteinExistence type="predicted"/>
<organism evidence="3 4">
    <name type="scientific">Desulfosarcina alkanivorans</name>
    <dbReference type="NCBI Taxonomy" id="571177"/>
    <lineage>
        <taxon>Bacteria</taxon>
        <taxon>Pseudomonadati</taxon>
        <taxon>Thermodesulfobacteriota</taxon>
        <taxon>Desulfobacteria</taxon>
        <taxon>Desulfobacterales</taxon>
        <taxon>Desulfosarcinaceae</taxon>
        <taxon>Desulfosarcina</taxon>
    </lineage>
</organism>